<proteinExistence type="inferred from homology"/>
<dbReference type="GO" id="GO:0015252">
    <property type="term" value="F:proton channel activity"/>
    <property type="evidence" value="ECO:0007669"/>
    <property type="project" value="InterPro"/>
</dbReference>
<evidence type="ECO:0000313" key="14">
    <source>
        <dbReference type="Proteomes" id="UP001152795"/>
    </source>
</evidence>
<dbReference type="InterPro" id="IPR004878">
    <property type="entry name" value="Otopetrin"/>
</dbReference>
<dbReference type="PANTHER" id="PTHR21522:SF32">
    <property type="entry name" value="OTOPETRIN-2"/>
    <property type="match status" value="1"/>
</dbReference>
<keyword evidence="6" id="KW-0375">Hydrogen ion transport</keyword>
<evidence type="ECO:0000256" key="3">
    <source>
        <dbReference type="ARBA" id="ARBA00022448"/>
    </source>
</evidence>
<comment type="similarity">
    <text evidence="2">Belongs to the otopetrin family.</text>
</comment>
<feature type="compositionally biased region" description="Low complexity" evidence="11">
    <location>
        <begin position="13"/>
        <end position="23"/>
    </location>
</feature>
<evidence type="ECO:0000256" key="5">
    <source>
        <dbReference type="ARBA" id="ARBA00022692"/>
    </source>
</evidence>
<feature type="transmembrane region" description="Helical" evidence="12">
    <location>
        <begin position="334"/>
        <end position="354"/>
    </location>
</feature>
<dbReference type="PANTHER" id="PTHR21522">
    <property type="entry name" value="PROTON CHANNEL OTOP"/>
    <property type="match status" value="1"/>
</dbReference>
<keyword evidence="8" id="KW-0406">Ion transport</keyword>
<evidence type="ECO:0000256" key="10">
    <source>
        <dbReference type="ARBA" id="ARBA00023303"/>
    </source>
</evidence>
<evidence type="ECO:0000313" key="13">
    <source>
        <dbReference type="EMBL" id="CAB4002594.1"/>
    </source>
</evidence>
<keyword evidence="14" id="KW-1185">Reference proteome</keyword>
<evidence type="ECO:0000256" key="7">
    <source>
        <dbReference type="ARBA" id="ARBA00022989"/>
    </source>
</evidence>
<dbReference type="EMBL" id="CACRXK020004394">
    <property type="protein sequence ID" value="CAB4002594.1"/>
    <property type="molecule type" value="Genomic_DNA"/>
</dbReference>
<organism evidence="13 14">
    <name type="scientific">Paramuricea clavata</name>
    <name type="common">Red gorgonian</name>
    <name type="synonym">Violescent sea-whip</name>
    <dbReference type="NCBI Taxonomy" id="317549"/>
    <lineage>
        <taxon>Eukaryota</taxon>
        <taxon>Metazoa</taxon>
        <taxon>Cnidaria</taxon>
        <taxon>Anthozoa</taxon>
        <taxon>Octocorallia</taxon>
        <taxon>Malacalcyonacea</taxon>
        <taxon>Plexauridae</taxon>
        <taxon>Paramuricea</taxon>
    </lineage>
</organism>
<feature type="compositionally biased region" description="Polar residues" evidence="11">
    <location>
        <begin position="1"/>
        <end position="12"/>
    </location>
</feature>
<reference evidence="13" key="1">
    <citation type="submission" date="2020-04" db="EMBL/GenBank/DDBJ databases">
        <authorList>
            <person name="Alioto T."/>
            <person name="Alioto T."/>
            <person name="Gomez Garrido J."/>
        </authorList>
    </citation>
    <scope>NUCLEOTIDE SEQUENCE</scope>
    <source>
        <strain evidence="13">A484AB</strain>
    </source>
</reference>
<feature type="transmembrane region" description="Helical" evidence="12">
    <location>
        <begin position="233"/>
        <end position="253"/>
    </location>
</feature>
<dbReference type="Proteomes" id="UP001152795">
    <property type="component" value="Unassembled WGS sequence"/>
</dbReference>
<evidence type="ECO:0000256" key="6">
    <source>
        <dbReference type="ARBA" id="ARBA00022781"/>
    </source>
</evidence>
<evidence type="ECO:0000256" key="8">
    <source>
        <dbReference type="ARBA" id="ARBA00023065"/>
    </source>
</evidence>
<dbReference type="Pfam" id="PF03189">
    <property type="entry name" value="Otopetrin"/>
    <property type="match status" value="1"/>
</dbReference>
<keyword evidence="9 12" id="KW-0472">Membrane</keyword>
<feature type="transmembrane region" description="Helical" evidence="12">
    <location>
        <begin position="274"/>
        <end position="295"/>
    </location>
</feature>
<keyword evidence="7 12" id="KW-1133">Transmembrane helix</keyword>
<evidence type="ECO:0000256" key="11">
    <source>
        <dbReference type="SAM" id="MobiDB-lite"/>
    </source>
</evidence>
<keyword evidence="4" id="KW-1003">Cell membrane</keyword>
<keyword evidence="3" id="KW-0813">Transport</keyword>
<dbReference type="OrthoDB" id="6429739at2759"/>
<protein>
    <submittedName>
        <fullName evidence="13">Uncharacterized protein</fullName>
    </submittedName>
</protein>
<evidence type="ECO:0000256" key="1">
    <source>
        <dbReference type="ARBA" id="ARBA00004651"/>
    </source>
</evidence>
<dbReference type="AlphaFoldDB" id="A0A6S7HC81"/>
<evidence type="ECO:0000256" key="2">
    <source>
        <dbReference type="ARBA" id="ARBA00006513"/>
    </source>
</evidence>
<comment type="subcellular location">
    <subcellularLocation>
        <location evidence="1">Cell membrane</location>
        <topology evidence="1">Multi-pass membrane protein</topology>
    </subcellularLocation>
</comment>
<feature type="region of interest" description="Disordered" evidence="11">
    <location>
        <begin position="1"/>
        <end position="25"/>
    </location>
</feature>
<keyword evidence="5 12" id="KW-0812">Transmembrane</keyword>
<accession>A0A6S7HC81</accession>
<evidence type="ECO:0000256" key="9">
    <source>
        <dbReference type="ARBA" id="ARBA00023136"/>
    </source>
</evidence>
<feature type="transmembrane region" description="Helical" evidence="12">
    <location>
        <begin position="390"/>
        <end position="407"/>
    </location>
</feature>
<comment type="caution">
    <text evidence="13">The sequence shown here is derived from an EMBL/GenBank/DDBJ whole genome shotgun (WGS) entry which is preliminary data.</text>
</comment>
<keyword evidence="10" id="KW-0407">Ion channel</keyword>
<sequence>MATTSESVGTVHSNESSESSNLLQSGNFGSIYTSVSEVSQRPSTPDEGRIRLEWQGLDAVLTVTKATFTFLQILLLHYFYEARIPEDSPCIDFIMAHLLGTNLGLWFWTLCSDGASEMPKGPLKDYFSPLFVEYLLLAASLLYQIWKDSLPGDARMTLMERHCNILENSNIGRHSNTMNASNTASNIYIRPRPHNPSSGFGVIIGLLFTALFFVLVGFAIGLPKHTDIEGYHVAYSIGVFILCLAQVIACYICQLSLQSHKHDPENFSLDHEEILLYFSLVGIVLWEGFHAYSLILCGFTVFDFGGDILAIVQDLFQTATIINLRRHKRMQGRCAVWVCECVLFLLVTNLTFWVQDSFFIKVDITTPGERFVQMQHDLGTLGYILHPLSIFYRFHSSVCCVIAWDAFRNKQERFVGA</sequence>
<feature type="transmembrane region" description="Helical" evidence="12">
    <location>
        <begin position="301"/>
        <end position="322"/>
    </location>
</feature>
<gene>
    <name evidence="13" type="ORF">PACLA_8A014465</name>
</gene>
<name>A0A6S7HC81_PARCT</name>
<feature type="transmembrane region" description="Helical" evidence="12">
    <location>
        <begin position="200"/>
        <end position="221"/>
    </location>
</feature>
<evidence type="ECO:0000256" key="4">
    <source>
        <dbReference type="ARBA" id="ARBA00022475"/>
    </source>
</evidence>
<dbReference type="GO" id="GO:0005886">
    <property type="term" value="C:plasma membrane"/>
    <property type="evidence" value="ECO:0007669"/>
    <property type="project" value="UniProtKB-SubCell"/>
</dbReference>
<evidence type="ECO:0000256" key="12">
    <source>
        <dbReference type="SAM" id="Phobius"/>
    </source>
</evidence>